<protein>
    <submittedName>
        <fullName evidence="1">Uncharacterized protein</fullName>
    </submittedName>
</protein>
<evidence type="ECO:0000313" key="1">
    <source>
        <dbReference type="EMBL" id="OLF16001.1"/>
    </source>
</evidence>
<gene>
    <name evidence="1" type="ORF">BU204_19065</name>
</gene>
<sequence length="59" mass="6803">MPDTSEAAYRGHVERWHLEGDLYEEPVHSSVEPLDGTWFDWADSVQDTPLILLVPRDHS</sequence>
<proteinExistence type="predicted"/>
<dbReference type="EMBL" id="MSIE01000034">
    <property type="protein sequence ID" value="OLF16001.1"/>
    <property type="molecule type" value="Genomic_DNA"/>
</dbReference>
<name>A0A1Q8CNR7_9PSEU</name>
<comment type="caution">
    <text evidence="1">The sequence shown here is derived from an EMBL/GenBank/DDBJ whole genome shotgun (WGS) entry which is preliminary data.</text>
</comment>
<keyword evidence="2" id="KW-1185">Reference proteome</keyword>
<reference evidence="1 2" key="1">
    <citation type="submission" date="2016-12" db="EMBL/GenBank/DDBJ databases">
        <title>The draft genome sequence of Actinophytocola sp. 11-183.</title>
        <authorList>
            <person name="Wang W."/>
            <person name="Yuan L."/>
        </authorList>
    </citation>
    <scope>NUCLEOTIDE SEQUENCE [LARGE SCALE GENOMIC DNA]</scope>
    <source>
        <strain evidence="1 2">11-183</strain>
    </source>
</reference>
<dbReference type="Proteomes" id="UP000185596">
    <property type="component" value="Unassembled WGS sequence"/>
</dbReference>
<accession>A0A1Q8CNR7</accession>
<dbReference type="AlphaFoldDB" id="A0A1Q8CNR7"/>
<evidence type="ECO:0000313" key="2">
    <source>
        <dbReference type="Proteomes" id="UP000185596"/>
    </source>
</evidence>
<organism evidence="1 2">
    <name type="scientific">Actinophytocola xanthii</name>
    <dbReference type="NCBI Taxonomy" id="1912961"/>
    <lineage>
        <taxon>Bacteria</taxon>
        <taxon>Bacillati</taxon>
        <taxon>Actinomycetota</taxon>
        <taxon>Actinomycetes</taxon>
        <taxon>Pseudonocardiales</taxon>
        <taxon>Pseudonocardiaceae</taxon>
    </lineage>
</organism>